<dbReference type="SUPFAM" id="SSF53383">
    <property type="entry name" value="PLP-dependent transferases"/>
    <property type="match status" value="1"/>
</dbReference>
<dbReference type="PANTHER" id="PTHR46577:SF1">
    <property type="entry name" value="HTH-TYPE TRANSCRIPTIONAL REGULATORY PROTEIN GABR"/>
    <property type="match status" value="1"/>
</dbReference>
<accession>A0ABV2R9X6</accession>
<keyword evidence="5" id="KW-0804">Transcription</keyword>
<dbReference type="EMBL" id="JBEPTF010000001">
    <property type="protein sequence ID" value="MET4682785.1"/>
    <property type="molecule type" value="Genomic_DNA"/>
</dbReference>
<dbReference type="Pfam" id="PF00155">
    <property type="entry name" value="Aminotran_1_2"/>
    <property type="match status" value="1"/>
</dbReference>
<proteinExistence type="inferred from homology"/>
<evidence type="ECO:0000313" key="8">
    <source>
        <dbReference type="Proteomes" id="UP001549313"/>
    </source>
</evidence>
<evidence type="ECO:0000259" key="6">
    <source>
        <dbReference type="PROSITE" id="PS50949"/>
    </source>
</evidence>
<comment type="similarity">
    <text evidence="1">In the C-terminal section; belongs to the class-I pyridoxal-phosphate-dependent aminotransferase family.</text>
</comment>
<dbReference type="InterPro" id="IPR036390">
    <property type="entry name" value="WH_DNA-bd_sf"/>
</dbReference>
<dbReference type="RefSeq" id="WP_354087722.1">
    <property type="nucleotide sequence ID" value="NZ_JBEPTF010000001.1"/>
</dbReference>
<comment type="caution">
    <text evidence="7">The sequence shown here is derived from an EMBL/GenBank/DDBJ whole genome shotgun (WGS) entry which is preliminary data.</text>
</comment>
<dbReference type="Pfam" id="PF00392">
    <property type="entry name" value="GntR"/>
    <property type="match status" value="1"/>
</dbReference>
<dbReference type="PROSITE" id="PS50949">
    <property type="entry name" value="HTH_GNTR"/>
    <property type="match status" value="1"/>
</dbReference>
<dbReference type="GO" id="GO:0003677">
    <property type="term" value="F:DNA binding"/>
    <property type="evidence" value="ECO:0007669"/>
    <property type="project" value="UniProtKB-KW"/>
</dbReference>
<evidence type="ECO:0000256" key="5">
    <source>
        <dbReference type="ARBA" id="ARBA00023163"/>
    </source>
</evidence>
<sequence>MRDALVNPVSLSRQLEGWRGPDGEAAYRRLSEALKLMILDGRLSLNARLPGERRLAETLGVSRITVSAALDRLRGEGFVVSRIGSGSFTALPASPASRPIRPLDGPMQMADPPGVIDMATASMPADEQVHAAYARALEALPAHLPGHGYEPVGVEALRRVVADRYAAEGMATGPDRIVITAGAQNALALLLRAATRPGDVVVTEHPSYPHALDAMTRAALRVVPVAMTPSGWDREGMIATIARVRPRLVYLIGAHHNPTGHVLSAEDEAAFAHAAERAGSLLVLDDTLRELWFDRPPPPPVDHGPHVMRLGSTSKPYWGGLRVGWLHADAAAAEAVVRRRPSLDLGAPVMEQLAAAVLMAGDPAPLVARRAALARQEAHLRARLAQVLPDWRTRRPQGGLSLWVELPRPEGTRLALAAPDHGVRVAPGARFGVGGAFERCLRLPYSRTEADLTQAVDRLAAAWRSLDRPARPGRRREEAVGGTVI</sequence>
<dbReference type="SUPFAM" id="SSF46785">
    <property type="entry name" value="Winged helix' DNA-binding domain"/>
    <property type="match status" value="1"/>
</dbReference>
<organism evidence="7 8">
    <name type="scientific">Brevundimonas faecalis</name>
    <dbReference type="NCBI Taxonomy" id="947378"/>
    <lineage>
        <taxon>Bacteria</taxon>
        <taxon>Pseudomonadati</taxon>
        <taxon>Pseudomonadota</taxon>
        <taxon>Alphaproteobacteria</taxon>
        <taxon>Caulobacterales</taxon>
        <taxon>Caulobacteraceae</taxon>
        <taxon>Brevundimonas</taxon>
    </lineage>
</organism>
<dbReference type="InterPro" id="IPR004839">
    <property type="entry name" value="Aminotransferase_I/II_large"/>
</dbReference>
<keyword evidence="3" id="KW-0805">Transcription regulation</keyword>
<evidence type="ECO:0000256" key="4">
    <source>
        <dbReference type="ARBA" id="ARBA00023125"/>
    </source>
</evidence>
<dbReference type="Gene3D" id="3.40.640.10">
    <property type="entry name" value="Type I PLP-dependent aspartate aminotransferase-like (Major domain)"/>
    <property type="match status" value="1"/>
</dbReference>
<dbReference type="CDD" id="cd00609">
    <property type="entry name" value="AAT_like"/>
    <property type="match status" value="1"/>
</dbReference>
<dbReference type="CDD" id="cd07377">
    <property type="entry name" value="WHTH_GntR"/>
    <property type="match status" value="1"/>
</dbReference>
<evidence type="ECO:0000256" key="1">
    <source>
        <dbReference type="ARBA" id="ARBA00005384"/>
    </source>
</evidence>
<dbReference type="Proteomes" id="UP001549313">
    <property type="component" value="Unassembled WGS sequence"/>
</dbReference>
<evidence type="ECO:0000256" key="3">
    <source>
        <dbReference type="ARBA" id="ARBA00023015"/>
    </source>
</evidence>
<gene>
    <name evidence="7" type="ORF">ABIE19_000694</name>
</gene>
<dbReference type="InterPro" id="IPR015424">
    <property type="entry name" value="PyrdxlP-dep_Trfase"/>
</dbReference>
<dbReference type="SMART" id="SM00345">
    <property type="entry name" value="HTH_GNTR"/>
    <property type="match status" value="1"/>
</dbReference>
<protein>
    <submittedName>
        <fullName evidence="7">DNA-binding transcriptional MocR family regulator</fullName>
    </submittedName>
</protein>
<keyword evidence="2" id="KW-0663">Pyridoxal phosphate</keyword>
<feature type="domain" description="HTH gntR-type" evidence="6">
    <location>
        <begin position="24"/>
        <end position="92"/>
    </location>
</feature>
<evidence type="ECO:0000256" key="2">
    <source>
        <dbReference type="ARBA" id="ARBA00022898"/>
    </source>
</evidence>
<dbReference type="InterPro" id="IPR015421">
    <property type="entry name" value="PyrdxlP-dep_Trfase_major"/>
</dbReference>
<keyword evidence="8" id="KW-1185">Reference proteome</keyword>
<reference evidence="7 8" key="1">
    <citation type="submission" date="2024-06" db="EMBL/GenBank/DDBJ databases">
        <title>Sorghum-associated microbial communities from plants grown in Nebraska, USA.</title>
        <authorList>
            <person name="Schachtman D."/>
        </authorList>
    </citation>
    <scope>NUCLEOTIDE SEQUENCE [LARGE SCALE GENOMIC DNA]</scope>
    <source>
        <strain evidence="7 8">2814</strain>
    </source>
</reference>
<dbReference type="Gene3D" id="1.10.10.10">
    <property type="entry name" value="Winged helix-like DNA-binding domain superfamily/Winged helix DNA-binding domain"/>
    <property type="match status" value="1"/>
</dbReference>
<name>A0ABV2R9X6_9CAUL</name>
<keyword evidence="4 7" id="KW-0238">DNA-binding</keyword>
<dbReference type="PRINTS" id="PR00035">
    <property type="entry name" value="HTHGNTR"/>
</dbReference>
<dbReference type="InterPro" id="IPR036388">
    <property type="entry name" value="WH-like_DNA-bd_sf"/>
</dbReference>
<dbReference type="InterPro" id="IPR000524">
    <property type="entry name" value="Tscrpt_reg_HTH_GntR"/>
</dbReference>
<evidence type="ECO:0000313" key="7">
    <source>
        <dbReference type="EMBL" id="MET4682785.1"/>
    </source>
</evidence>
<dbReference type="PANTHER" id="PTHR46577">
    <property type="entry name" value="HTH-TYPE TRANSCRIPTIONAL REGULATORY PROTEIN GABR"/>
    <property type="match status" value="1"/>
</dbReference>
<dbReference type="InterPro" id="IPR051446">
    <property type="entry name" value="HTH_trans_reg/aminotransferase"/>
</dbReference>